<dbReference type="AlphaFoldDB" id="A0A2I0HL80"/>
<dbReference type="GO" id="GO:0043328">
    <property type="term" value="P:protein transport to vacuole involved in ubiquitin-dependent protein catabolic process via the multivesicular body sorting pathway"/>
    <property type="evidence" value="ECO:0007669"/>
    <property type="project" value="InterPro"/>
</dbReference>
<dbReference type="Pfam" id="PF03127">
    <property type="entry name" value="GAT"/>
    <property type="match status" value="1"/>
</dbReference>
<name>A0A2I0HL80_PUNGR</name>
<evidence type="ECO:0000256" key="5">
    <source>
        <dbReference type="ARBA" id="ARBA00023136"/>
    </source>
</evidence>
<evidence type="ECO:0000256" key="1">
    <source>
        <dbReference type="ARBA" id="ARBA00004170"/>
    </source>
</evidence>
<dbReference type="STRING" id="22663.A0A2I0HL80"/>
<dbReference type="Proteomes" id="UP000233551">
    <property type="component" value="Unassembled WGS sequence"/>
</dbReference>
<dbReference type="InterPro" id="IPR002014">
    <property type="entry name" value="VHS_dom"/>
</dbReference>
<sequence>MLSASSSSATVRVEKATSDLLINPDWTMNIDICDFVNTYPGQARDVLKAVKKRLQHKNPRVQFLALTLLEAMVNNCGDYIHFQIVERNILEEMVKIVKKKREMSVQDKTLSLLDIWQEAFGGQGGKYPQYYYAYDELRRSGVTFPRRLSPVAPIFTPPVAHPIAHAQGGYGMPTNSSRRLDEAMAADKDRLSASTLESMQNIVELLSDMLQAMNPGDAAAVKDDIVVDLIDRCRANQKKLMQMLTTTEDEELLGRGLELLDVMQNSLAKHDAIANGSVVPSQATDIASESTVSSQSTSLSPPAAEKRSQPSETKRDISPRTNVSPQSPAATFSRGFVDEEEEDDDFAQLARRHSRSPASPGTFTGSVMSPTSTETADQIRIPTPDAPTTATSKALVLTDLPPPVRTTKEQDMIDLLSLALTTTSVSSQDPPSTPPSNQSVHTIPNSSNGQANPYSSQPNFDIPGQAAYSSYIAPWAQQQMQPRALPLEQTRMQPQYPQNNYGYPPPPWASSLSSLDNQQSLPMSARPFGFAGGQGSSQTSIEGGRPFPNINPPLVNNRTSVTAGPASAPSSTGQKPYVPSYRLFEDLNVLGNGDKGNKTGNGTSTSSLSGISGQNRVGGWR</sequence>
<dbReference type="GeneID" id="116208543"/>
<proteinExistence type="inferred from homology"/>
<dbReference type="PROSITE" id="PS50179">
    <property type="entry name" value="VHS"/>
    <property type="match status" value="1"/>
</dbReference>
<dbReference type="GO" id="GO:0043130">
    <property type="term" value="F:ubiquitin binding"/>
    <property type="evidence" value="ECO:0007669"/>
    <property type="project" value="InterPro"/>
</dbReference>
<organism evidence="6 7">
    <name type="scientific">Punica granatum</name>
    <name type="common">Pomegranate</name>
    <dbReference type="NCBI Taxonomy" id="22663"/>
    <lineage>
        <taxon>Eukaryota</taxon>
        <taxon>Viridiplantae</taxon>
        <taxon>Streptophyta</taxon>
        <taxon>Embryophyta</taxon>
        <taxon>Tracheophyta</taxon>
        <taxon>Spermatophyta</taxon>
        <taxon>Magnoliopsida</taxon>
        <taxon>eudicotyledons</taxon>
        <taxon>Gunneridae</taxon>
        <taxon>Pentapetalae</taxon>
        <taxon>rosids</taxon>
        <taxon>malvids</taxon>
        <taxon>Myrtales</taxon>
        <taxon>Lythraceae</taxon>
        <taxon>Punica</taxon>
    </lineage>
</organism>
<dbReference type="CDD" id="cd03561">
    <property type="entry name" value="VHS"/>
    <property type="match status" value="1"/>
</dbReference>
<evidence type="ECO:0000256" key="4">
    <source>
        <dbReference type="ARBA" id="ARBA00022927"/>
    </source>
</evidence>
<protein>
    <submittedName>
        <fullName evidence="6">Uncharacterized protein</fullName>
    </submittedName>
</protein>
<dbReference type="InterPro" id="IPR038425">
    <property type="entry name" value="GAT_sf"/>
</dbReference>
<reference evidence="6 7" key="1">
    <citation type="submission" date="2017-11" db="EMBL/GenBank/DDBJ databases">
        <title>De-novo sequencing of pomegranate (Punica granatum L.) genome.</title>
        <authorList>
            <person name="Akparov Z."/>
            <person name="Amiraslanov A."/>
            <person name="Hajiyeva S."/>
            <person name="Abbasov M."/>
            <person name="Kaur K."/>
            <person name="Hamwieh A."/>
            <person name="Solovyev V."/>
            <person name="Salamov A."/>
            <person name="Braich B."/>
            <person name="Kosarev P."/>
            <person name="Mahmoud A."/>
            <person name="Hajiyev E."/>
            <person name="Babayeva S."/>
            <person name="Izzatullayeva V."/>
            <person name="Mammadov A."/>
            <person name="Mammadov A."/>
            <person name="Sharifova S."/>
            <person name="Ojaghi J."/>
            <person name="Eynullazada K."/>
            <person name="Bayramov B."/>
            <person name="Abdulazimova A."/>
            <person name="Shahmuradov I."/>
        </authorList>
    </citation>
    <scope>NUCLEOTIDE SEQUENCE [LARGE SCALE GENOMIC DNA]</scope>
    <source>
        <strain evidence="7">cv. AG2017</strain>
        <tissue evidence="6">Leaf</tissue>
    </source>
</reference>
<dbReference type="PANTHER" id="PTHR45898:SF2">
    <property type="entry name" value="TOM1-LIKE PROTEIN 6"/>
    <property type="match status" value="1"/>
</dbReference>
<comment type="subcellular location">
    <subcellularLocation>
        <location evidence="1">Membrane</location>
        <topology evidence="1">Peripheral membrane protein</topology>
    </subcellularLocation>
</comment>
<keyword evidence="7" id="KW-1185">Reference proteome</keyword>
<keyword evidence="3" id="KW-0813">Transport</keyword>
<dbReference type="InterPro" id="IPR008942">
    <property type="entry name" value="ENTH_VHS"/>
</dbReference>
<dbReference type="OrthoDB" id="2018246at2759"/>
<dbReference type="SUPFAM" id="SSF89009">
    <property type="entry name" value="GAT-like domain"/>
    <property type="match status" value="1"/>
</dbReference>
<dbReference type="GO" id="GO:0035091">
    <property type="term" value="F:phosphatidylinositol binding"/>
    <property type="evidence" value="ECO:0007669"/>
    <property type="project" value="InterPro"/>
</dbReference>
<dbReference type="Gene3D" id="1.20.58.160">
    <property type="match status" value="1"/>
</dbReference>
<evidence type="ECO:0000256" key="3">
    <source>
        <dbReference type="ARBA" id="ARBA00022448"/>
    </source>
</evidence>
<dbReference type="PROSITE" id="PS50909">
    <property type="entry name" value="GAT"/>
    <property type="match status" value="1"/>
</dbReference>
<dbReference type="FunFam" id="1.25.40.90:FF:000028">
    <property type="entry name" value="TOM1-like protein 2"/>
    <property type="match status" value="1"/>
</dbReference>
<comment type="similarity">
    <text evidence="2">Belongs to the TOM1 family.</text>
</comment>
<gene>
    <name evidence="6" type="ORF">CRG98_047157</name>
</gene>
<comment type="caution">
    <text evidence="6">The sequence shown here is derived from an EMBL/GenBank/DDBJ whole genome shotgun (WGS) entry which is preliminary data.</text>
</comment>
<keyword evidence="5" id="KW-0472">Membrane</keyword>
<dbReference type="InterPro" id="IPR004152">
    <property type="entry name" value="GAT_dom"/>
</dbReference>
<evidence type="ECO:0000313" key="6">
    <source>
        <dbReference type="EMBL" id="PKI32448.1"/>
    </source>
</evidence>
<dbReference type="GO" id="GO:0016020">
    <property type="term" value="C:membrane"/>
    <property type="evidence" value="ECO:0007669"/>
    <property type="project" value="UniProtKB-SubCell"/>
</dbReference>
<keyword evidence="4" id="KW-0653">Protein transport</keyword>
<evidence type="ECO:0000256" key="2">
    <source>
        <dbReference type="ARBA" id="ARBA00007708"/>
    </source>
</evidence>
<evidence type="ECO:0000313" key="7">
    <source>
        <dbReference type="Proteomes" id="UP000233551"/>
    </source>
</evidence>
<dbReference type="GO" id="GO:0005737">
    <property type="term" value="C:cytoplasm"/>
    <property type="evidence" value="ECO:0007669"/>
    <property type="project" value="UniProtKB-ARBA"/>
</dbReference>
<dbReference type="PANTHER" id="PTHR45898">
    <property type="entry name" value="TOM1-LIKE PROTEIN"/>
    <property type="match status" value="1"/>
</dbReference>
<dbReference type="Pfam" id="PF00790">
    <property type="entry name" value="VHS"/>
    <property type="match status" value="1"/>
</dbReference>
<dbReference type="Gene3D" id="1.25.40.90">
    <property type="match status" value="1"/>
</dbReference>
<accession>A0A2I0HL80</accession>
<dbReference type="EMBL" id="PGOL01007629">
    <property type="protein sequence ID" value="PKI32448.1"/>
    <property type="molecule type" value="Genomic_DNA"/>
</dbReference>
<dbReference type="InterPro" id="IPR044836">
    <property type="entry name" value="TOL_plant"/>
</dbReference>
<dbReference type="SUPFAM" id="SSF48464">
    <property type="entry name" value="ENTH/VHS domain"/>
    <property type="match status" value="1"/>
</dbReference>
<dbReference type="SMART" id="SM00288">
    <property type="entry name" value="VHS"/>
    <property type="match status" value="1"/>
</dbReference>